<keyword evidence="4" id="KW-1185">Reference proteome</keyword>
<sequence length="304" mass="33426">MFPHRVSPFAHHIAAALALVVLRPASAISIFENTEPNNLPAPAPVPARPHLHLPTLPQANFQFCIQASFCFPHPRTGISVCHAHFGFIIPINPAPGPSSASSSAVCHRCHPCVPYEYGAHSSSSFPSTGLILLPTQRWSVDKIDVPLRSYSSTRLGSSQSLQRYDAFQVWSSRSSPSSLIRGKPPQTARSGIRTPSVRKALDNPIFASRQKLLLRHKQSNSLPETSTAKESSRRVPILTPPYHTHWILEMAKACHKTPGPLSRVAVQSPFCPSPKRPRQNGQVPNPNRAVPGRPVSEDRDFWVI</sequence>
<dbReference type="AlphaFoldDB" id="A0AAD8UI54"/>
<feature type="compositionally biased region" description="Polar residues" evidence="1">
    <location>
        <begin position="219"/>
        <end position="229"/>
    </location>
</feature>
<feature type="region of interest" description="Disordered" evidence="1">
    <location>
        <begin position="216"/>
        <end position="235"/>
    </location>
</feature>
<evidence type="ECO:0000256" key="2">
    <source>
        <dbReference type="SAM" id="SignalP"/>
    </source>
</evidence>
<comment type="caution">
    <text evidence="3">The sequence shown here is derived from an EMBL/GenBank/DDBJ whole genome shotgun (WGS) entry which is preliminary data.</text>
</comment>
<evidence type="ECO:0000313" key="4">
    <source>
        <dbReference type="Proteomes" id="UP001244207"/>
    </source>
</evidence>
<name>A0AAD8UI54_GLOAC</name>
<feature type="region of interest" description="Disordered" evidence="1">
    <location>
        <begin position="267"/>
        <end position="304"/>
    </location>
</feature>
<organism evidence="3 4">
    <name type="scientific">Glomerella acutata</name>
    <name type="common">Colletotrichum acutatum</name>
    <dbReference type="NCBI Taxonomy" id="27357"/>
    <lineage>
        <taxon>Eukaryota</taxon>
        <taxon>Fungi</taxon>
        <taxon>Dikarya</taxon>
        <taxon>Ascomycota</taxon>
        <taxon>Pezizomycotina</taxon>
        <taxon>Sordariomycetes</taxon>
        <taxon>Hypocreomycetidae</taxon>
        <taxon>Glomerellales</taxon>
        <taxon>Glomerellaceae</taxon>
        <taxon>Colletotrichum</taxon>
        <taxon>Colletotrichum acutatum species complex</taxon>
    </lineage>
</organism>
<feature type="compositionally biased region" description="Basic and acidic residues" evidence="1">
    <location>
        <begin position="295"/>
        <end position="304"/>
    </location>
</feature>
<dbReference type="EMBL" id="JAHMHS010000088">
    <property type="protein sequence ID" value="KAK1720445.1"/>
    <property type="molecule type" value="Genomic_DNA"/>
</dbReference>
<keyword evidence="2" id="KW-0732">Signal</keyword>
<accession>A0AAD8UI54</accession>
<dbReference type="RefSeq" id="XP_060361956.1">
    <property type="nucleotide sequence ID" value="XM_060515618.1"/>
</dbReference>
<feature type="region of interest" description="Disordered" evidence="1">
    <location>
        <begin position="174"/>
        <end position="196"/>
    </location>
</feature>
<dbReference type="Proteomes" id="UP001244207">
    <property type="component" value="Unassembled WGS sequence"/>
</dbReference>
<gene>
    <name evidence="3" type="ORF">BDZ83DRAFT_784910</name>
</gene>
<feature type="signal peptide" evidence="2">
    <location>
        <begin position="1"/>
        <end position="27"/>
    </location>
</feature>
<reference evidence="3" key="1">
    <citation type="submission" date="2021-12" db="EMBL/GenBank/DDBJ databases">
        <title>Comparative genomics, transcriptomics and evolutionary studies reveal genomic signatures of adaptation to plant cell wall in hemibiotrophic fungi.</title>
        <authorList>
            <consortium name="DOE Joint Genome Institute"/>
            <person name="Baroncelli R."/>
            <person name="Diaz J.F."/>
            <person name="Benocci T."/>
            <person name="Peng M."/>
            <person name="Battaglia E."/>
            <person name="Haridas S."/>
            <person name="Andreopoulos W."/>
            <person name="Labutti K."/>
            <person name="Pangilinan J."/>
            <person name="Floch G.L."/>
            <person name="Makela M.R."/>
            <person name="Henrissat B."/>
            <person name="Grigoriev I.V."/>
            <person name="Crouch J.A."/>
            <person name="De Vries R.P."/>
            <person name="Sukno S.A."/>
            <person name="Thon M.R."/>
        </authorList>
    </citation>
    <scope>NUCLEOTIDE SEQUENCE</scope>
    <source>
        <strain evidence="3">CBS 112980</strain>
    </source>
</reference>
<protein>
    <submittedName>
        <fullName evidence="3">Uncharacterized protein</fullName>
    </submittedName>
</protein>
<feature type="chain" id="PRO_5041967861" evidence="2">
    <location>
        <begin position="28"/>
        <end position="304"/>
    </location>
</feature>
<dbReference type="GeneID" id="85399516"/>
<evidence type="ECO:0000256" key="1">
    <source>
        <dbReference type="SAM" id="MobiDB-lite"/>
    </source>
</evidence>
<evidence type="ECO:0000313" key="3">
    <source>
        <dbReference type="EMBL" id="KAK1720445.1"/>
    </source>
</evidence>
<proteinExistence type="predicted"/>